<feature type="active site" description="Proton donor" evidence="4">
    <location>
        <position position="122"/>
    </location>
</feature>
<comment type="caution">
    <text evidence="6">The sequence shown here is derived from an EMBL/GenBank/DDBJ whole genome shotgun (WGS) entry which is preliminary data.</text>
</comment>
<keyword evidence="7" id="KW-1185">Reference proteome</keyword>
<comment type="subunit">
    <text evidence="4">Homohexamer; trimer of dimers.</text>
</comment>
<name>A0ABW2LIA0_9PSEU</name>
<dbReference type="SUPFAM" id="SSF55718">
    <property type="entry name" value="SCP-like"/>
    <property type="match status" value="1"/>
</dbReference>
<feature type="binding site" evidence="4">
    <location>
        <begin position="117"/>
        <end position="118"/>
    </location>
    <ligand>
        <name>acetyl-CoA</name>
        <dbReference type="ChEBI" id="CHEBI:57288"/>
    </ligand>
</feature>
<protein>
    <submittedName>
        <fullName evidence="6">GNAT family N-acetyltransferase</fullName>
    </submittedName>
</protein>
<gene>
    <name evidence="6" type="ORF">ACFQRI_12560</name>
</gene>
<dbReference type="HAMAP" id="MF_01812">
    <property type="entry name" value="Eis"/>
    <property type="match status" value="1"/>
</dbReference>
<dbReference type="InterPro" id="IPR000182">
    <property type="entry name" value="GNAT_dom"/>
</dbReference>
<dbReference type="SUPFAM" id="SSF55729">
    <property type="entry name" value="Acyl-CoA N-acyltransferases (Nat)"/>
    <property type="match status" value="1"/>
</dbReference>
<dbReference type="Pfam" id="PF13527">
    <property type="entry name" value="Acetyltransf_9"/>
    <property type="match status" value="1"/>
</dbReference>
<organism evidence="6 7">
    <name type="scientific">Saccharopolyspora griseoalba</name>
    <dbReference type="NCBI Taxonomy" id="1431848"/>
    <lineage>
        <taxon>Bacteria</taxon>
        <taxon>Bacillati</taxon>
        <taxon>Actinomycetota</taxon>
        <taxon>Actinomycetes</taxon>
        <taxon>Pseudonocardiales</taxon>
        <taxon>Pseudonocardiaceae</taxon>
        <taxon>Saccharopolyspora</taxon>
    </lineage>
</organism>
<dbReference type="InterPro" id="IPR025559">
    <property type="entry name" value="Eis_dom"/>
</dbReference>
<dbReference type="EMBL" id="JBHTCJ010000005">
    <property type="protein sequence ID" value="MFC7342241.1"/>
    <property type="molecule type" value="Genomic_DNA"/>
</dbReference>
<dbReference type="InterPro" id="IPR051554">
    <property type="entry name" value="Acetyltransferase_Eis"/>
</dbReference>
<dbReference type="PANTHER" id="PTHR37817">
    <property type="entry name" value="N-ACETYLTRANSFERASE EIS"/>
    <property type="match status" value="1"/>
</dbReference>
<evidence type="ECO:0000313" key="7">
    <source>
        <dbReference type="Proteomes" id="UP001596504"/>
    </source>
</evidence>
<dbReference type="Gene3D" id="3.40.630.30">
    <property type="match status" value="2"/>
</dbReference>
<comment type="similarity">
    <text evidence="1 4">Belongs to the acetyltransferase Eis family.</text>
</comment>
<dbReference type="Proteomes" id="UP001596504">
    <property type="component" value="Unassembled WGS sequence"/>
</dbReference>
<sequence length="399" mass="43502">MADLDARELTDAELDEFPAVFGAAFLQDTDDEIERWRPLVDHIRPIGVCDGSELIGVAGHYDEAIALPGGVVRPVAAVTTVGVKPGHRRRGAATALMRRQLDGLRAAGVPLAALHASEGAIYGRYGYGPASTSNHLEIPRGARFRPGAEIDEQPVRELPLERARAEFQRQHARIFPHRAGWLARDGDAWEARERMRRSAGNRPDRFALHPQGHVVYRGKPDWTGRGPNYELEIVALAAETPQAYAALWRYLLDFDLAAEVVWPKAAADEPIVHLLADPRAARQQHFDGLWLRLIDVAAALPARGYAAEADVVLEVSDDFCPWNAGRWRLRTAPEVAVSRTESPAQLTLDVADLAAAYLGGTTLTSLAAAGRVREHEAGALAAASRAFATDRPPNCPDAF</sequence>
<dbReference type="NCBIfam" id="NF002367">
    <property type="entry name" value="PRK01346.1-4"/>
    <property type="match status" value="1"/>
</dbReference>
<evidence type="ECO:0000256" key="3">
    <source>
        <dbReference type="ARBA" id="ARBA00023315"/>
    </source>
</evidence>
<evidence type="ECO:0000313" key="6">
    <source>
        <dbReference type="EMBL" id="MFC7342241.1"/>
    </source>
</evidence>
<dbReference type="Pfam" id="PF17668">
    <property type="entry name" value="Acetyltransf_17"/>
    <property type="match status" value="1"/>
</dbReference>
<evidence type="ECO:0000256" key="4">
    <source>
        <dbReference type="HAMAP-Rule" id="MF_01812"/>
    </source>
</evidence>
<dbReference type="PANTHER" id="PTHR37817:SF1">
    <property type="entry name" value="N-ACETYLTRANSFERASE EIS"/>
    <property type="match status" value="1"/>
</dbReference>
<dbReference type="Gene3D" id="3.30.1050.10">
    <property type="entry name" value="SCP2 sterol-binding domain"/>
    <property type="match status" value="1"/>
</dbReference>
<proteinExistence type="inferred from homology"/>
<reference evidence="7" key="1">
    <citation type="journal article" date="2019" name="Int. J. Syst. Evol. Microbiol.">
        <title>The Global Catalogue of Microorganisms (GCM) 10K type strain sequencing project: providing services to taxonomists for standard genome sequencing and annotation.</title>
        <authorList>
            <consortium name="The Broad Institute Genomics Platform"/>
            <consortium name="The Broad Institute Genome Sequencing Center for Infectious Disease"/>
            <person name="Wu L."/>
            <person name="Ma J."/>
        </authorList>
    </citation>
    <scope>NUCLEOTIDE SEQUENCE [LARGE SCALE GENOMIC DNA]</scope>
    <source>
        <strain evidence="7">WLHS5</strain>
    </source>
</reference>
<dbReference type="CDD" id="cd04301">
    <property type="entry name" value="NAT_SF"/>
    <property type="match status" value="1"/>
</dbReference>
<dbReference type="InterPro" id="IPR041380">
    <property type="entry name" value="Acetyltransf_17"/>
</dbReference>
<accession>A0ABW2LIA0</accession>
<dbReference type="RefSeq" id="WP_380667924.1">
    <property type="nucleotide sequence ID" value="NZ_JBHTCJ010000005.1"/>
</dbReference>
<feature type="domain" description="N-acetyltransferase" evidence="5">
    <location>
        <begin position="4"/>
        <end position="156"/>
    </location>
</feature>
<dbReference type="InterPro" id="IPR016181">
    <property type="entry name" value="Acyl_CoA_acyltransferase"/>
</dbReference>
<feature type="active site" description="Proton acceptor; via carboxylate" evidence="4">
    <location>
        <position position="399"/>
    </location>
</feature>
<feature type="binding site" evidence="4">
    <location>
        <begin position="89"/>
        <end position="94"/>
    </location>
    <ligand>
        <name>acetyl-CoA</name>
        <dbReference type="ChEBI" id="CHEBI:57288"/>
    </ligand>
</feature>
<dbReference type="PROSITE" id="PS51186">
    <property type="entry name" value="GNAT"/>
    <property type="match status" value="1"/>
</dbReference>
<evidence type="ECO:0000256" key="1">
    <source>
        <dbReference type="ARBA" id="ARBA00009213"/>
    </source>
</evidence>
<feature type="binding site" evidence="4">
    <location>
        <begin position="81"/>
        <end position="83"/>
    </location>
    <ligand>
        <name>acetyl-CoA</name>
        <dbReference type="ChEBI" id="CHEBI:57288"/>
    </ligand>
</feature>
<evidence type="ECO:0000256" key="2">
    <source>
        <dbReference type="ARBA" id="ARBA00022679"/>
    </source>
</evidence>
<dbReference type="InterPro" id="IPR022902">
    <property type="entry name" value="NAcTrfase_Eis"/>
</dbReference>
<keyword evidence="2 4" id="KW-0808">Transferase</keyword>
<dbReference type="InterPro" id="IPR036527">
    <property type="entry name" value="SCP2_sterol-bd_dom_sf"/>
</dbReference>
<keyword evidence="3 4" id="KW-0012">Acyltransferase</keyword>
<dbReference type="Pfam" id="PF13530">
    <property type="entry name" value="SCP2_2"/>
    <property type="match status" value="1"/>
</dbReference>
<evidence type="ECO:0000259" key="5">
    <source>
        <dbReference type="PROSITE" id="PS51186"/>
    </source>
</evidence>